<keyword evidence="3 6" id="KW-0479">Metal-binding</keyword>
<dbReference type="HAMAP" id="MF_01251">
    <property type="entry name" value="UPF0313"/>
    <property type="match status" value="1"/>
</dbReference>
<comment type="cofactor">
    <cofactor evidence="6">
        <name>[4Fe-4S] cluster</name>
        <dbReference type="ChEBI" id="CHEBI:49883"/>
    </cofactor>
    <text evidence="6">Binds 1 [4Fe-4S] cluster. The cluster is coordinated with 3 cysteines and an exchangeable S-adenosyl-L-methionine.</text>
</comment>
<evidence type="ECO:0000256" key="3">
    <source>
        <dbReference type="ARBA" id="ARBA00022723"/>
    </source>
</evidence>
<keyword evidence="2 6" id="KW-0949">S-adenosyl-L-methionine</keyword>
<gene>
    <name evidence="9" type="ORF">SAMN05421842_101200</name>
</gene>
<feature type="binding site" evidence="6">
    <location>
        <position position="317"/>
    </location>
    <ligand>
        <name>[4Fe-4S] cluster</name>
        <dbReference type="ChEBI" id="CHEBI:49883"/>
        <note>4Fe-4S-S-AdoMet</note>
    </ligand>
</feature>
<dbReference type="GO" id="GO:0005506">
    <property type="term" value="F:iron ion binding"/>
    <property type="evidence" value="ECO:0007669"/>
    <property type="project" value="UniProtKB-UniRule"/>
</dbReference>
<dbReference type="EMBL" id="FOMG01000001">
    <property type="protein sequence ID" value="SFC19655.1"/>
    <property type="molecule type" value="Genomic_DNA"/>
</dbReference>
<dbReference type="InterPro" id="IPR022946">
    <property type="entry name" value="UPF0313"/>
</dbReference>
<evidence type="ECO:0000259" key="8">
    <source>
        <dbReference type="PROSITE" id="PS51918"/>
    </source>
</evidence>
<dbReference type="AlphaFoldDB" id="A0A1I1H7G6"/>
<sequence>MVNEKKFLPISKKDMKERGWDECDFIVVTADAYIDHHSFGTAIISRVLEAHGYKVGIIAQPDWKSLYDFQKLGRPKYGFLVNAGNMDSMVNHYTVSKKLREKDLYSPGGKMGLRPDRSTIVYCNKIREAYKDVNIVIGGIEASLRRFAHYDYWSDKVRKSMLIDSGADLLIYGMGEKQIVSVAESLKNGVDAKDINYVPGTCYVTENLEEVQDYIEIPSYKEVCADKYKYAEASKVQYQEQDAIRGNIIVQKHGNKYLVQNKPEMTLSREELDEVYDLPYMKNYHPSYEGLGGIAAIEEVKFSTVSSRGCFGNCNFCAITFHQGRVVQSRSKESILKEVEEITHLPDFKGYIHDVGGPTANFRRPACSKQLAFGACKTKECLYPNPCKNMDIDHSEYLDLLRDIRKVPGVKKAFVRSGLRYDYIMADKDDTFFKELVEHHVSGKLKVAPEHVSKEALKYMGKPSGETYDRFTEKFDKITKKLGKKQYIVPYLMSSHPGSTLKCAVELAEYLRDINYQPEQVQDFYPTPGTLATTMYYTGLDPITMKEVYVPKTKHEKAMQRALLQYKNPKYYQLVYEALTEANRTDLIGKGPKCLIRDKNNGRYDEYSKDGNKGNTDRANKSKGSSKGKFEGGYKKSSGKDACGNSKYKDKDKGKYKSEVSSRDKSDSKYKGNKSDSNLKEKSKNEGSRSNDRRSLKGKTQSTSGSKNKRGR</sequence>
<evidence type="ECO:0000256" key="4">
    <source>
        <dbReference type="ARBA" id="ARBA00023004"/>
    </source>
</evidence>
<dbReference type="Pfam" id="PF04055">
    <property type="entry name" value="Radical_SAM"/>
    <property type="match status" value="1"/>
</dbReference>
<dbReference type="SFLD" id="SFLDG01069">
    <property type="entry name" value="UPF0313"/>
    <property type="match status" value="1"/>
</dbReference>
<dbReference type="PANTHER" id="PTHR32331">
    <property type="entry name" value="UPF0313 PROTEIN YGIQ"/>
    <property type="match status" value="1"/>
</dbReference>
<dbReference type="OrthoDB" id="9803479at2"/>
<feature type="compositionally biased region" description="Basic and acidic residues" evidence="7">
    <location>
        <begin position="599"/>
        <end position="620"/>
    </location>
</feature>
<evidence type="ECO:0000256" key="6">
    <source>
        <dbReference type="HAMAP-Rule" id="MF_01251"/>
    </source>
</evidence>
<dbReference type="GO" id="GO:0003824">
    <property type="term" value="F:catalytic activity"/>
    <property type="evidence" value="ECO:0007669"/>
    <property type="project" value="InterPro"/>
</dbReference>
<keyword evidence="4 6" id="KW-0408">Iron</keyword>
<evidence type="ECO:0000256" key="2">
    <source>
        <dbReference type="ARBA" id="ARBA00022691"/>
    </source>
</evidence>
<keyword evidence="1 6" id="KW-0004">4Fe-4S</keyword>
<dbReference type="Proteomes" id="UP000199263">
    <property type="component" value="Unassembled WGS sequence"/>
</dbReference>
<feature type="region of interest" description="Disordered" evidence="7">
    <location>
        <begin position="599"/>
        <end position="712"/>
    </location>
</feature>
<accession>A0A1I1H7G6</accession>
<dbReference type="InterPro" id="IPR013704">
    <property type="entry name" value="UPF0313_N"/>
</dbReference>
<dbReference type="InterPro" id="IPR023404">
    <property type="entry name" value="rSAM_horseshoe"/>
</dbReference>
<feature type="domain" description="Radical SAM core" evidence="8">
    <location>
        <begin position="295"/>
        <end position="567"/>
    </location>
</feature>
<evidence type="ECO:0000313" key="10">
    <source>
        <dbReference type="Proteomes" id="UP000199263"/>
    </source>
</evidence>
<evidence type="ECO:0000256" key="1">
    <source>
        <dbReference type="ARBA" id="ARBA00022485"/>
    </source>
</evidence>
<evidence type="ECO:0000313" key="9">
    <source>
        <dbReference type="EMBL" id="SFC19655.1"/>
    </source>
</evidence>
<name>A0A1I1H7G6_9CLOT</name>
<dbReference type="PANTHER" id="PTHR32331:SF0">
    <property type="entry name" value="UPF0313 PROTEIN YGIQ"/>
    <property type="match status" value="1"/>
</dbReference>
<proteinExistence type="inferred from homology"/>
<evidence type="ECO:0000256" key="5">
    <source>
        <dbReference type="ARBA" id="ARBA00023014"/>
    </source>
</evidence>
<keyword evidence="10" id="KW-1185">Reference proteome</keyword>
<dbReference type="Pfam" id="PF11842">
    <property type="entry name" value="DUF3362"/>
    <property type="match status" value="1"/>
</dbReference>
<dbReference type="InterPro" id="IPR006638">
    <property type="entry name" value="Elp3/MiaA/NifB-like_rSAM"/>
</dbReference>
<protein>
    <submittedName>
        <fullName evidence="9">Uncharacterized radical SAM protein YgiQ</fullName>
    </submittedName>
</protein>
<dbReference type="Gene3D" id="3.80.30.20">
    <property type="entry name" value="tm_1862 like domain"/>
    <property type="match status" value="1"/>
</dbReference>
<dbReference type="InterPro" id="IPR024560">
    <property type="entry name" value="UPF0313_C"/>
</dbReference>
<dbReference type="InterPro" id="IPR058240">
    <property type="entry name" value="rSAM_sf"/>
</dbReference>
<comment type="similarity">
    <text evidence="6">Belongs to the UPF0313 family.</text>
</comment>
<keyword evidence="5 6" id="KW-0411">Iron-sulfur</keyword>
<organism evidence="9 10">
    <name type="scientific">Clostridium uliginosum</name>
    <dbReference type="NCBI Taxonomy" id="119641"/>
    <lineage>
        <taxon>Bacteria</taxon>
        <taxon>Bacillati</taxon>
        <taxon>Bacillota</taxon>
        <taxon>Clostridia</taxon>
        <taxon>Eubacteriales</taxon>
        <taxon>Clostridiaceae</taxon>
        <taxon>Clostridium</taxon>
    </lineage>
</organism>
<feature type="binding site" evidence="6">
    <location>
        <position position="314"/>
    </location>
    <ligand>
        <name>[4Fe-4S] cluster</name>
        <dbReference type="ChEBI" id="CHEBI:49883"/>
        <note>4Fe-4S-S-AdoMet</note>
    </ligand>
</feature>
<dbReference type="SUPFAM" id="SSF102114">
    <property type="entry name" value="Radical SAM enzymes"/>
    <property type="match status" value="1"/>
</dbReference>
<dbReference type="SFLD" id="SFLDG01082">
    <property type="entry name" value="B12-binding_domain_containing"/>
    <property type="match status" value="1"/>
</dbReference>
<evidence type="ECO:0000256" key="7">
    <source>
        <dbReference type="SAM" id="MobiDB-lite"/>
    </source>
</evidence>
<dbReference type="SFLD" id="SFLDS00029">
    <property type="entry name" value="Radical_SAM"/>
    <property type="match status" value="1"/>
</dbReference>
<feature type="compositionally biased region" description="Basic and acidic residues" evidence="7">
    <location>
        <begin position="647"/>
        <end position="695"/>
    </location>
</feature>
<dbReference type="RefSeq" id="WP_090087897.1">
    <property type="nucleotide sequence ID" value="NZ_FOMG01000001.1"/>
</dbReference>
<dbReference type="GO" id="GO:0051539">
    <property type="term" value="F:4 iron, 4 sulfur cluster binding"/>
    <property type="evidence" value="ECO:0007669"/>
    <property type="project" value="UniProtKB-KW"/>
</dbReference>
<dbReference type="Pfam" id="PF08497">
    <property type="entry name" value="Radical_SAM_N"/>
    <property type="match status" value="1"/>
</dbReference>
<feature type="binding site" evidence="6">
    <location>
        <position position="310"/>
    </location>
    <ligand>
        <name>[4Fe-4S] cluster</name>
        <dbReference type="ChEBI" id="CHEBI:49883"/>
        <note>4Fe-4S-S-AdoMet</note>
    </ligand>
</feature>
<dbReference type="NCBIfam" id="TIGR03904">
    <property type="entry name" value="SAM_YgiQ"/>
    <property type="match status" value="1"/>
</dbReference>
<dbReference type="SMART" id="SM00729">
    <property type="entry name" value="Elp3"/>
    <property type="match status" value="1"/>
</dbReference>
<reference evidence="9 10" key="1">
    <citation type="submission" date="2016-10" db="EMBL/GenBank/DDBJ databases">
        <authorList>
            <person name="de Groot N.N."/>
        </authorList>
    </citation>
    <scope>NUCLEOTIDE SEQUENCE [LARGE SCALE GENOMIC DNA]</scope>
    <source>
        <strain evidence="9 10">DSM 12992</strain>
    </source>
</reference>
<dbReference type="InterPro" id="IPR007197">
    <property type="entry name" value="rSAM"/>
</dbReference>
<dbReference type="PROSITE" id="PS51918">
    <property type="entry name" value="RADICAL_SAM"/>
    <property type="match status" value="1"/>
</dbReference>